<dbReference type="KEGG" id="sre:PTSG_05071"/>
<organism evidence="4">
    <name type="scientific">Salpingoeca rosetta (strain ATCC 50818 / BSB-021)</name>
    <dbReference type="NCBI Taxonomy" id="946362"/>
    <lineage>
        <taxon>Eukaryota</taxon>
        <taxon>Choanoflagellata</taxon>
        <taxon>Craspedida</taxon>
        <taxon>Salpingoecidae</taxon>
        <taxon>Salpingoeca</taxon>
    </lineage>
</organism>
<protein>
    <recommendedName>
        <fullName evidence="2">Metallo-beta-lactamase domain-containing protein</fullName>
    </recommendedName>
</protein>
<evidence type="ECO:0000256" key="1">
    <source>
        <dbReference type="SAM" id="MobiDB-lite"/>
    </source>
</evidence>
<evidence type="ECO:0000259" key="2">
    <source>
        <dbReference type="Pfam" id="PF12706"/>
    </source>
</evidence>
<dbReference type="InParanoid" id="F2U9F7"/>
<sequence>MTEVLDGLEITSHSSAGHGTCITVTTSNPLPRLSICFDIGACLTESVQAQHVFVSHCHTDHVGSLMLHARAREMCSGPATYYVPEPVIPHLRRMQQLFADLDSDGVPKVPPARFEPIWPGRVVPVGKGFAVKVLAVEHRVHNAFAFVLQRRDRLPLPPEFRGLPPMEIKALYDENVVQKFGPPKALLTYSGDCVLRSLLKHAFVLSTRVLICELTYLDDRTESKAEKYMHVHLKELVPALHRFRNLSHLHLVHFSTRYCAESICGHLMALPTRMQDRTSVGLMAFGESSAALRWALKRVFYVQGPGGCAIPAVVTSTRHDHTLRALCRTLVVRDMEDQPGDCAGVSCVISVPTLNRSTAMHIYSLGDAGKATVDGIVSGVREAGGGAPARAHGIAKGALKYVLDIERGADAHAHADEVVATLRSGEPLVALLAAQTAPHHQPPPHLPTKRTTTPEGPAGGHAQLSHHHSKQSKQSTPSNHTRPPPG</sequence>
<feature type="region of interest" description="Disordered" evidence="1">
    <location>
        <begin position="435"/>
        <end position="486"/>
    </location>
</feature>
<dbReference type="PANTHER" id="PTHR46504">
    <property type="entry name" value="TRNASE Z TRZ1"/>
    <property type="match status" value="1"/>
</dbReference>
<dbReference type="AlphaFoldDB" id="F2U9F7"/>
<dbReference type="EMBL" id="GL832965">
    <property type="protein sequence ID" value="EGD73360.1"/>
    <property type="molecule type" value="Genomic_DNA"/>
</dbReference>
<dbReference type="InterPro" id="IPR001279">
    <property type="entry name" value="Metallo-B-lactamas"/>
</dbReference>
<keyword evidence="4" id="KW-1185">Reference proteome</keyword>
<name>F2U9F7_SALR5</name>
<feature type="compositionally biased region" description="Polar residues" evidence="1">
    <location>
        <begin position="476"/>
        <end position="486"/>
    </location>
</feature>
<dbReference type="eggNOG" id="ENOG502QVD0">
    <property type="taxonomic scope" value="Eukaryota"/>
</dbReference>
<dbReference type="Proteomes" id="UP000007799">
    <property type="component" value="Unassembled WGS sequence"/>
</dbReference>
<evidence type="ECO:0000313" key="3">
    <source>
        <dbReference type="EMBL" id="EGD73360.1"/>
    </source>
</evidence>
<feature type="domain" description="Metallo-beta-lactamase" evidence="2">
    <location>
        <begin position="48"/>
        <end position="142"/>
    </location>
</feature>
<dbReference type="Pfam" id="PF12706">
    <property type="entry name" value="Lactamase_B_2"/>
    <property type="match status" value="1"/>
</dbReference>
<reference evidence="3" key="1">
    <citation type="submission" date="2009-08" db="EMBL/GenBank/DDBJ databases">
        <title>Annotation of Salpingoeca rosetta.</title>
        <authorList>
            <consortium name="The Broad Institute Genome Sequencing Platform"/>
            <person name="Russ C."/>
            <person name="Cuomo C."/>
            <person name="Burger G."/>
            <person name="Gray M.W."/>
            <person name="Holland P.W.H."/>
            <person name="King N."/>
            <person name="Lang F.B.F."/>
            <person name="Roger A.J."/>
            <person name="Ruiz-Trillo I."/>
            <person name="Young S.K."/>
            <person name="Zeng Q."/>
            <person name="Gargeya S."/>
            <person name="Alvarado L."/>
            <person name="Berlin A."/>
            <person name="Chapman S.B."/>
            <person name="Chen Z."/>
            <person name="Freedman E."/>
            <person name="Gellesch M."/>
            <person name="Goldberg J."/>
            <person name="Griggs A."/>
            <person name="Gujja S."/>
            <person name="Heilman E."/>
            <person name="Heiman D."/>
            <person name="Howarth C."/>
            <person name="Mehta T."/>
            <person name="Neiman D."/>
            <person name="Pearson M."/>
            <person name="Roberts A."/>
            <person name="Saif S."/>
            <person name="Shea T."/>
            <person name="Shenoy N."/>
            <person name="Sisk P."/>
            <person name="Stolte C."/>
            <person name="Sykes S."/>
            <person name="White J."/>
            <person name="Yandava C."/>
            <person name="Haas B."/>
            <person name="Nusbaum C."/>
            <person name="Birren B."/>
        </authorList>
    </citation>
    <scope>NUCLEOTIDE SEQUENCE [LARGE SCALE GENOMIC DNA]</scope>
    <source>
        <strain evidence="3">ATCC 50818</strain>
    </source>
</reference>
<dbReference type="Gene3D" id="3.60.15.10">
    <property type="entry name" value="Ribonuclease Z/Hydroxyacylglutathione hydrolase-like"/>
    <property type="match status" value="1"/>
</dbReference>
<proteinExistence type="predicted"/>
<dbReference type="RefSeq" id="XP_004994390.1">
    <property type="nucleotide sequence ID" value="XM_004994333.1"/>
</dbReference>
<dbReference type="SUPFAM" id="SSF56281">
    <property type="entry name" value="Metallo-hydrolase/oxidoreductase"/>
    <property type="match status" value="1"/>
</dbReference>
<dbReference type="GeneID" id="16074971"/>
<dbReference type="OrthoDB" id="527344at2759"/>
<dbReference type="PANTHER" id="PTHR46504:SF2">
    <property type="entry name" value="TRNASE Z TRZ1"/>
    <property type="match status" value="1"/>
</dbReference>
<gene>
    <name evidence="3" type="ORF">PTSG_05071</name>
</gene>
<evidence type="ECO:0000313" key="4">
    <source>
        <dbReference type="Proteomes" id="UP000007799"/>
    </source>
</evidence>
<accession>F2U9F7</accession>
<dbReference type="STRING" id="946362.F2U9F7"/>
<dbReference type="InterPro" id="IPR036866">
    <property type="entry name" value="RibonucZ/Hydroxyglut_hydro"/>
</dbReference>